<comment type="similarity">
    <text evidence="3 19">In the N-terminal section; belongs to the NnrE/AIBP family.</text>
</comment>
<evidence type="ECO:0000259" key="20">
    <source>
        <dbReference type="PROSITE" id="PS51383"/>
    </source>
</evidence>
<dbReference type="InterPro" id="IPR017953">
    <property type="entry name" value="Carbohydrate_kinase_pred_CS"/>
</dbReference>
<dbReference type="Pfam" id="PF03853">
    <property type="entry name" value="YjeF_N"/>
    <property type="match status" value="1"/>
</dbReference>
<dbReference type="InterPro" id="IPR004443">
    <property type="entry name" value="YjeF_N_dom"/>
</dbReference>
<organism evidence="22 23">
    <name type="scientific">Halobacteriovorax marinus</name>
    <dbReference type="NCBI Taxonomy" id="97084"/>
    <lineage>
        <taxon>Bacteria</taxon>
        <taxon>Pseudomonadati</taxon>
        <taxon>Bdellovibrionota</taxon>
        <taxon>Bacteriovoracia</taxon>
        <taxon>Bacteriovoracales</taxon>
        <taxon>Halobacteriovoraceae</taxon>
        <taxon>Halobacteriovorax</taxon>
    </lineage>
</organism>
<feature type="binding site" evidence="18">
    <location>
        <position position="134"/>
    </location>
    <ligand>
        <name>K(+)</name>
        <dbReference type="ChEBI" id="CHEBI:29103"/>
    </ligand>
</feature>
<dbReference type="HAMAP" id="MF_01966">
    <property type="entry name" value="NADHX_epimerase"/>
    <property type="match status" value="1"/>
</dbReference>
<dbReference type="SUPFAM" id="SSF64153">
    <property type="entry name" value="YjeF N-terminal domain-like"/>
    <property type="match status" value="1"/>
</dbReference>
<dbReference type="GO" id="GO:0052856">
    <property type="term" value="F:NAD(P)HX epimerase activity"/>
    <property type="evidence" value="ECO:0007669"/>
    <property type="project" value="UniProtKB-UniRule"/>
</dbReference>
<feature type="binding site" evidence="17">
    <location>
        <position position="452"/>
    </location>
    <ligand>
        <name>AMP</name>
        <dbReference type="ChEBI" id="CHEBI:456215"/>
    </ligand>
</feature>
<dbReference type="InterPro" id="IPR000631">
    <property type="entry name" value="CARKD"/>
</dbReference>
<comment type="catalytic activity">
    <reaction evidence="15 17 19">
        <text>(6S)-NADHX + ADP = AMP + phosphate + NADH + H(+)</text>
        <dbReference type="Rhea" id="RHEA:32223"/>
        <dbReference type="ChEBI" id="CHEBI:15378"/>
        <dbReference type="ChEBI" id="CHEBI:43474"/>
        <dbReference type="ChEBI" id="CHEBI:57945"/>
        <dbReference type="ChEBI" id="CHEBI:64074"/>
        <dbReference type="ChEBI" id="CHEBI:456215"/>
        <dbReference type="ChEBI" id="CHEBI:456216"/>
        <dbReference type="EC" id="4.2.1.136"/>
    </reaction>
</comment>
<proteinExistence type="inferred from homology"/>
<feature type="binding site" evidence="18">
    <location>
        <begin position="138"/>
        <end position="144"/>
    </location>
    <ligand>
        <name>(6S)-NADPHX</name>
        <dbReference type="ChEBI" id="CHEBI:64076"/>
    </ligand>
</feature>
<feature type="binding site" evidence="17">
    <location>
        <position position="386"/>
    </location>
    <ligand>
        <name>(6S)-NADPHX</name>
        <dbReference type="ChEBI" id="CHEBI:64076"/>
    </ligand>
</feature>
<evidence type="ECO:0000256" key="16">
    <source>
        <dbReference type="ARBA" id="ARBA00049209"/>
    </source>
</evidence>
<comment type="caution">
    <text evidence="22">The sequence shown here is derived from an EMBL/GenBank/DDBJ whole genome shotgun (WGS) entry which is preliminary data.</text>
</comment>
<evidence type="ECO:0000256" key="15">
    <source>
        <dbReference type="ARBA" id="ARBA00048238"/>
    </source>
</evidence>
<keyword evidence="10 17" id="KW-0520">NAD</keyword>
<dbReference type="AlphaFoldDB" id="A0A1Y5FD28"/>
<feature type="binding site" evidence="17">
    <location>
        <begin position="423"/>
        <end position="427"/>
    </location>
    <ligand>
        <name>AMP</name>
        <dbReference type="ChEBI" id="CHEBI:456215"/>
    </ligand>
</feature>
<dbReference type="GO" id="GO:0046872">
    <property type="term" value="F:metal ion binding"/>
    <property type="evidence" value="ECO:0007669"/>
    <property type="project" value="UniProtKB-UniRule"/>
</dbReference>
<dbReference type="PIRSF" id="PIRSF017184">
    <property type="entry name" value="Nnr"/>
    <property type="match status" value="1"/>
</dbReference>
<feature type="binding site" evidence="18">
    <location>
        <position position="62"/>
    </location>
    <ligand>
        <name>K(+)</name>
        <dbReference type="ChEBI" id="CHEBI:29103"/>
    </ligand>
</feature>
<dbReference type="GO" id="GO:0005524">
    <property type="term" value="F:ATP binding"/>
    <property type="evidence" value="ECO:0007669"/>
    <property type="project" value="UniProtKB-UniRule"/>
</dbReference>
<evidence type="ECO:0000256" key="17">
    <source>
        <dbReference type="HAMAP-Rule" id="MF_01965"/>
    </source>
</evidence>
<keyword evidence="13" id="KW-0511">Multifunctional enzyme</keyword>
<dbReference type="PROSITE" id="PS01049">
    <property type="entry name" value="YJEF_C_1"/>
    <property type="match status" value="1"/>
</dbReference>
<feature type="binding site" evidence="17">
    <location>
        <position position="453"/>
    </location>
    <ligand>
        <name>(6S)-NADPHX</name>
        <dbReference type="ChEBI" id="CHEBI:64076"/>
    </ligand>
</feature>
<comment type="similarity">
    <text evidence="17">Belongs to the NnrD/CARKD family.</text>
</comment>
<feature type="binding site" evidence="17">
    <location>
        <position position="267"/>
    </location>
    <ligand>
        <name>(6S)-NADPHX</name>
        <dbReference type="ChEBI" id="CHEBI:64076"/>
    </ligand>
</feature>
<evidence type="ECO:0000256" key="6">
    <source>
        <dbReference type="ARBA" id="ARBA00022741"/>
    </source>
</evidence>
<comment type="subunit">
    <text evidence="17">Homotetramer.</text>
</comment>
<dbReference type="HAMAP" id="MF_01965">
    <property type="entry name" value="NADHX_dehydratase"/>
    <property type="match status" value="1"/>
</dbReference>
<evidence type="ECO:0000313" key="22">
    <source>
        <dbReference type="EMBL" id="OUR99999.1"/>
    </source>
</evidence>
<evidence type="ECO:0000256" key="2">
    <source>
        <dbReference type="ARBA" id="ARBA00000909"/>
    </source>
</evidence>
<evidence type="ECO:0000256" key="19">
    <source>
        <dbReference type="PIRNR" id="PIRNR017184"/>
    </source>
</evidence>
<dbReference type="PANTHER" id="PTHR12592:SF0">
    <property type="entry name" value="ATP-DEPENDENT (S)-NAD(P)H-HYDRATE DEHYDRATASE"/>
    <property type="match status" value="1"/>
</dbReference>
<dbReference type="Gene3D" id="3.40.50.10260">
    <property type="entry name" value="YjeF N-terminal domain"/>
    <property type="match status" value="1"/>
</dbReference>
<dbReference type="PANTHER" id="PTHR12592">
    <property type="entry name" value="ATP-DEPENDENT (S)-NAD(P)H-HYDRATE DEHYDRATASE FAMILY MEMBER"/>
    <property type="match status" value="1"/>
</dbReference>
<comment type="catalytic activity">
    <reaction evidence="2 18 19">
        <text>(6R)-NADPHX = (6S)-NADPHX</text>
        <dbReference type="Rhea" id="RHEA:32227"/>
        <dbReference type="ChEBI" id="CHEBI:64076"/>
        <dbReference type="ChEBI" id="CHEBI:64077"/>
        <dbReference type="EC" id="5.1.99.6"/>
    </reaction>
</comment>
<dbReference type="PROSITE" id="PS51383">
    <property type="entry name" value="YJEF_C_3"/>
    <property type="match status" value="1"/>
</dbReference>
<dbReference type="Proteomes" id="UP000196531">
    <property type="component" value="Unassembled WGS sequence"/>
</dbReference>
<accession>A0A1Y5FD28</accession>
<dbReference type="Pfam" id="PF01256">
    <property type="entry name" value="Carb_kinase"/>
    <property type="match status" value="1"/>
</dbReference>
<comment type="similarity">
    <text evidence="4 19">In the C-terminal section; belongs to the NnrD/CARKD family.</text>
</comment>
<keyword evidence="8 17" id="KW-0521">NADP</keyword>
<evidence type="ECO:0000256" key="5">
    <source>
        <dbReference type="ARBA" id="ARBA00022723"/>
    </source>
</evidence>
<evidence type="ECO:0000256" key="12">
    <source>
        <dbReference type="ARBA" id="ARBA00023239"/>
    </source>
</evidence>
<keyword evidence="11 18" id="KW-0413">Isomerase</keyword>
<evidence type="ECO:0000256" key="13">
    <source>
        <dbReference type="ARBA" id="ARBA00023268"/>
    </source>
</evidence>
<dbReference type="GO" id="GO:0110051">
    <property type="term" value="P:metabolite repair"/>
    <property type="evidence" value="ECO:0007669"/>
    <property type="project" value="TreeGrafter"/>
</dbReference>
<keyword evidence="12 17" id="KW-0456">Lyase</keyword>
<evidence type="ECO:0000313" key="23">
    <source>
        <dbReference type="Proteomes" id="UP000196531"/>
    </source>
</evidence>
<feature type="binding site" evidence="18">
    <location>
        <position position="170"/>
    </location>
    <ligand>
        <name>K(+)</name>
        <dbReference type="ChEBI" id="CHEBI:29103"/>
    </ligand>
</feature>
<evidence type="ECO:0000256" key="4">
    <source>
        <dbReference type="ARBA" id="ARBA00009524"/>
    </source>
</evidence>
<dbReference type="NCBIfam" id="TIGR00197">
    <property type="entry name" value="yjeF_nterm"/>
    <property type="match status" value="1"/>
</dbReference>
<comment type="caution">
    <text evidence="18">Lacks conserved residue(s) required for the propagation of feature annotation.</text>
</comment>
<evidence type="ECO:0000259" key="21">
    <source>
        <dbReference type="PROSITE" id="PS51385"/>
    </source>
</evidence>
<comment type="function">
    <text evidence="17">Catalyzes the dehydration of the S-form of NAD(P)HX at the expense of ADP, which is converted to AMP. Together with NAD(P)HX epimerase, which catalyzes the epimerization of the S- and R-forms, the enzyme allows the repair of both epimers of NAD(P)HX, a damaged form of NAD(P)H that is a result of enzymatic or heat-dependent hydration.</text>
</comment>
<evidence type="ECO:0000256" key="1">
    <source>
        <dbReference type="ARBA" id="ARBA00000013"/>
    </source>
</evidence>
<gene>
    <name evidence="18" type="primary">nnrE</name>
    <name evidence="17" type="synonym">nnrD</name>
    <name evidence="22" type="ORF">A9Q84_02910</name>
</gene>
<dbReference type="PROSITE" id="PS01050">
    <property type="entry name" value="YJEF_C_2"/>
    <property type="match status" value="1"/>
</dbReference>
<feature type="domain" description="YjeF N-terminal" evidence="21">
    <location>
        <begin position="9"/>
        <end position="224"/>
    </location>
</feature>
<dbReference type="EMBL" id="MAAO01000002">
    <property type="protein sequence ID" value="OUR99999.1"/>
    <property type="molecule type" value="Genomic_DNA"/>
</dbReference>
<evidence type="ECO:0000256" key="11">
    <source>
        <dbReference type="ARBA" id="ARBA00023235"/>
    </source>
</evidence>
<dbReference type="PROSITE" id="PS51385">
    <property type="entry name" value="YJEF_N"/>
    <property type="match status" value="1"/>
</dbReference>
<comment type="function">
    <text evidence="14 19">Bifunctional enzyme that catalyzes the epimerization of the S- and R-forms of NAD(P)HX and the dehydration of the S-form of NAD(P)HX at the expense of ADP, which is converted to AMP. This allows the repair of both epimers of NAD(P)HX, a damaged form of NAD(P)H that is a result of enzymatic or heat-dependent hydration.</text>
</comment>
<feature type="binding site" evidence="18">
    <location>
        <position position="167"/>
    </location>
    <ligand>
        <name>(6S)-NADPHX</name>
        <dbReference type="ChEBI" id="CHEBI:64076"/>
    </ligand>
</feature>
<comment type="catalytic activity">
    <reaction evidence="16 17 19">
        <text>(6S)-NADPHX + ADP = AMP + phosphate + NADPH + H(+)</text>
        <dbReference type="Rhea" id="RHEA:32235"/>
        <dbReference type="ChEBI" id="CHEBI:15378"/>
        <dbReference type="ChEBI" id="CHEBI:43474"/>
        <dbReference type="ChEBI" id="CHEBI:57783"/>
        <dbReference type="ChEBI" id="CHEBI:64076"/>
        <dbReference type="ChEBI" id="CHEBI:456215"/>
        <dbReference type="ChEBI" id="CHEBI:456216"/>
        <dbReference type="EC" id="4.2.1.136"/>
    </reaction>
</comment>
<dbReference type="NCBIfam" id="TIGR00196">
    <property type="entry name" value="yjeF_cterm"/>
    <property type="match status" value="1"/>
</dbReference>
<evidence type="ECO:0000256" key="7">
    <source>
        <dbReference type="ARBA" id="ARBA00022840"/>
    </source>
</evidence>
<evidence type="ECO:0000256" key="14">
    <source>
        <dbReference type="ARBA" id="ARBA00025153"/>
    </source>
</evidence>
<comment type="cofactor">
    <cofactor evidence="17">
        <name>Mg(2+)</name>
        <dbReference type="ChEBI" id="CHEBI:18420"/>
    </cofactor>
</comment>
<sequence>MRVVDINEMKEIEKLAIEEFGFSESLIIENVGVRGADFIEEIILEELEYSGEIVVLVGSGNNAADGLAISRNLVNKGHRVRAFILFPDDDKATEEQRKQVHLAKSYGVRINEVKNINQIQSYFEETQDNYVVIDAVLGTGFKLPLSQYLFELFNCVNNARSMTISIDMPSGITADVGGKSSAAIEADFTLAIGLPKTGHYIDEGARHSGQVLTLDVGFPKTILNGGDKALLTPEVISGAFGERNKFAHKNTFGHTLVLGGSPGLTGACIMASTGALKVGAGIVTAATWKSSYYELTSRIMPEIMTGLIPSEEKDIETIIRELDRYDAVVIGPGLGVNAESRNIVVELLNHFAGPVIVDADAIKVLSLEKDGDLLHSRKYPTIFTPHMGEFAQFTGASVDDILQKPIDYLKEVVDRTNTCFIMKGPCSFLGFPNGDVFINYYPNDGMATGGSGDVLAGILGGLLAQNPLDRKQSGMFLDKSHLYQAICLAVAAHTLAGKHAAEKHGVRAMTAGTIVDHLSAAFSELSEDALI</sequence>
<dbReference type="GO" id="GO:0046496">
    <property type="term" value="P:nicotinamide nucleotide metabolic process"/>
    <property type="evidence" value="ECO:0007669"/>
    <property type="project" value="UniProtKB-UniRule"/>
</dbReference>
<dbReference type="SUPFAM" id="SSF53613">
    <property type="entry name" value="Ribokinase-like"/>
    <property type="match status" value="1"/>
</dbReference>
<comment type="similarity">
    <text evidence="18">Belongs to the NnrE/AIBP family.</text>
</comment>
<keyword evidence="7 17" id="KW-0067">ATP-binding</keyword>
<name>A0A1Y5FD28_9BACT</name>
<evidence type="ECO:0000256" key="18">
    <source>
        <dbReference type="HAMAP-Rule" id="MF_01966"/>
    </source>
</evidence>
<keyword evidence="5 18" id="KW-0479">Metal-binding</keyword>
<dbReference type="Gene3D" id="3.40.1190.20">
    <property type="match status" value="1"/>
</dbReference>
<feature type="binding site" evidence="17">
    <location>
        <position position="333"/>
    </location>
    <ligand>
        <name>(6S)-NADPHX</name>
        <dbReference type="ChEBI" id="CHEBI:64076"/>
    </ligand>
</feature>
<dbReference type="EC" id="5.1.99.6" evidence="19"/>
<dbReference type="InterPro" id="IPR036652">
    <property type="entry name" value="YjeF_N_dom_sf"/>
</dbReference>
<reference evidence="23" key="1">
    <citation type="journal article" date="2017" name="Proc. Natl. Acad. Sci. U.S.A.">
        <title>Simulation of Deepwater Horizon oil plume reveals substrate specialization within a complex community of hydrocarbon-degraders.</title>
        <authorList>
            <person name="Hu P."/>
            <person name="Dubinsky E.A."/>
            <person name="Probst A.J."/>
            <person name="Wang J."/>
            <person name="Sieber C.M.K."/>
            <person name="Tom L.M."/>
            <person name="Gardinali P."/>
            <person name="Banfield J.F."/>
            <person name="Atlas R.M."/>
            <person name="Andersen G.L."/>
        </authorList>
    </citation>
    <scope>NUCLEOTIDE SEQUENCE [LARGE SCALE GENOMIC DNA]</scope>
</reference>
<comment type="function">
    <text evidence="18">Catalyzes the epimerization of the S- and R-forms of NAD(P)HX, a damaged form of NAD(P)H that is a result of enzymatic or heat-dependent hydration. This is a prerequisite for the S-specific NAD(P)H-hydrate dehydratase to allow the repair of both epimers of NAD(P)HX.</text>
</comment>
<dbReference type="GO" id="GO:0052855">
    <property type="term" value="F:ADP-dependent NAD(P)H-hydrate dehydratase activity"/>
    <property type="evidence" value="ECO:0007669"/>
    <property type="project" value="UniProtKB-UniRule"/>
</dbReference>
<evidence type="ECO:0000256" key="10">
    <source>
        <dbReference type="ARBA" id="ARBA00023027"/>
    </source>
</evidence>
<dbReference type="InterPro" id="IPR030677">
    <property type="entry name" value="Nnr"/>
</dbReference>
<feature type="domain" description="YjeF C-terminal" evidence="20">
    <location>
        <begin position="232"/>
        <end position="525"/>
    </location>
</feature>
<dbReference type="CDD" id="cd01171">
    <property type="entry name" value="YXKO-related"/>
    <property type="match status" value="1"/>
</dbReference>
<evidence type="ECO:0000256" key="3">
    <source>
        <dbReference type="ARBA" id="ARBA00006001"/>
    </source>
</evidence>
<keyword evidence="9 18" id="KW-0630">Potassium</keyword>
<keyword evidence="6 17" id="KW-0547">Nucleotide-binding</keyword>
<evidence type="ECO:0000256" key="8">
    <source>
        <dbReference type="ARBA" id="ARBA00022857"/>
    </source>
</evidence>
<comment type="catalytic activity">
    <reaction evidence="1 18 19">
        <text>(6R)-NADHX = (6S)-NADHX</text>
        <dbReference type="Rhea" id="RHEA:32215"/>
        <dbReference type="ChEBI" id="CHEBI:64074"/>
        <dbReference type="ChEBI" id="CHEBI:64075"/>
        <dbReference type="EC" id="5.1.99.6"/>
    </reaction>
</comment>
<evidence type="ECO:0000256" key="9">
    <source>
        <dbReference type="ARBA" id="ARBA00022958"/>
    </source>
</evidence>
<dbReference type="InterPro" id="IPR029056">
    <property type="entry name" value="Ribokinase-like"/>
</dbReference>
<protein>
    <recommendedName>
        <fullName evidence="19">Bifunctional NAD(P)H-hydrate repair enzyme</fullName>
    </recommendedName>
    <alternativeName>
        <fullName evidence="19">Nicotinamide nucleotide repair protein</fullName>
    </alternativeName>
    <domain>
        <recommendedName>
            <fullName evidence="19">ADP-dependent (S)-NAD(P)H-hydrate dehydratase</fullName>
            <ecNumber evidence="19">4.2.1.136</ecNumber>
        </recommendedName>
        <alternativeName>
            <fullName evidence="19">ADP-dependent NAD(P)HX dehydratase</fullName>
        </alternativeName>
    </domain>
    <domain>
        <recommendedName>
            <fullName evidence="19">NAD(P)H-hydrate epimerase</fullName>
            <ecNumber evidence="19">5.1.99.6</ecNumber>
        </recommendedName>
    </domain>
</protein>
<comment type="cofactor">
    <cofactor evidence="18 19">
        <name>K(+)</name>
        <dbReference type="ChEBI" id="CHEBI:29103"/>
    </cofactor>
    <text evidence="18 19">Binds 1 potassium ion per subunit.</text>
</comment>
<dbReference type="EC" id="4.2.1.136" evidence="19"/>